<feature type="domain" description="Tyrosinase copper-binding" evidence="4">
    <location>
        <begin position="255"/>
        <end position="266"/>
    </location>
</feature>
<evidence type="ECO:0000256" key="2">
    <source>
        <dbReference type="ARBA" id="ARBA00022723"/>
    </source>
</evidence>
<dbReference type="PROSITE" id="PS00498">
    <property type="entry name" value="TYROSINASE_2"/>
    <property type="match status" value="2"/>
</dbReference>
<keyword evidence="3" id="KW-0186">Copper</keyword>
<proteinExistence type="inferred from homology"/>
<reference evidence="5 6" key="1">
    <citation type="submission" date="2024-05" db="EMBL/GenBank/DDBJ databases">
        <authorList>
            <person name="Kim H.-Y."/>
            <person name="Kim E."/>
            <person name="Cai Y."/>
            <person name="Yang S.-M."/>
            <person name="Lee W."/>
        </authorList>
    </citation>
    <scope>NUCLEOTIDE SEQUENCE [LARGE SCALE GENOMIC DNA]</scope>
    <source>
        <strain evidence="5 6">FBL11</strain>
    </source>
</reference>
<dbReference type="SUPFAM" id="SSF48056">
    <property type="entry name" value="Di-copper centre-containing domain"/>
    <property type="match status" value="2"/>
</dbReference>
<name>A0ABU9X9V4_9GAMM</name>
<evidence type="ECO:0000313" key="5">
    <source>
        <dbReference type="EMBL" id="MEN2751501.1"/>
    </source>
</evidence>
<evidence type="ECO:0000256" key="1">
    <source>
        <dbReference type="ARBA" id="ARBA00009928"/>
    </source>
</evidence>
<comment type="caution">
    <text evidence="5">The sequence shown here is derived from an EMBL/GenBank/DDBJ whole genome shotgun (WGS) entry which is preliminary data.</text>
</comment>
<dbReference type="InterPro" id="IPR002227">
    <property type="entry name" value="Tyrosinase_Cu-bd"/>
</dbReference>
<dbReference type="PANTHER" id="PTHR11474">
    <property type="entry name" value="TYROSINASE FAMILY MEMBER"/>
    <property type="match status" value="1"/>
</dbReference>
<dbReference type="EMBL" id="JBDGHN010000002">
    <property type="protein sequence ID" value="MEN2751501.1"/>
    <property type="molecule type" value="Genomic_DNA"/>
</dbReference>
<dbReference type="InterPro" id="IPR008922">
    <property type="entry name" value="Di-copper_centre_dom_sf"/>
</dbReference>
<dbReference type="PANTHER" id="PTHR11474:SF126">
    <property type="entry name" value="TYROSINASE-LIKE PROTEIN TYR-1-RELATED"/>
    <property type="match status" value="1"/>
</dbReference>
<dbReference type="Proteomes" id="UP001461960">
    <property type="component" value="Unassembled WGS sequence"/>
</dbReference>
<feature type="domain" description="Tyrosinase copper-binding" evidence="4">
    <location>
        <begin position="693"/>
        <end position="704"/>
    </location>
</feature>
<gene>
    <name evidence="5" type="ORF">AAIR29_07620</name>
</gene>
<keyword evidence="2" id="KW-0479">Metal-binding</keyword>
<protein>
    <submittedName>
        <fullName evidence="5">Tyrosinase family protein</fullName>
    </submittedName>
</protein>
<comment type="similarity">
    <text evidence="1">Belongs to the tyrosinase family.</text>
</comment>
<dbReference type="InterPro" id="IPR050316">
    <property type="entry name" value="Tyrosinase/Hemocyanin"/>
</dbReference>
<dbReference type="RefSeq" id="WP_299219275.1">
    <property type="nucleotide sequence ID" value="NZ_JBDGHN010000002.1"/>
</dbReference>
<dbReference type="Gene3D" id="1.10.1280.10">
    <property type="entry name" value="Di-copper center containing domain from catechol oxidase"/>
    <property type="match status" value="2"/>
</dbReference>
<evidence type="ECO:0000259" key="4">
    <source>
        <dbReference type="PROSITE" id="PS00498"/>
    </source>
</evidence>
<evidence type="ECO:0000313" key="6">
    <source>
        <dbReference type="Proteomes" id="UP001461960"/>
    </source>
</evidence>
<evidence type="ECO:0000256" key="3">
    <source>
        <dbReference type="ARBA" id="ARBA00023008"/>
    </source>
</evidence>
<sequence length="764" mass="84467">MTCRKNVNALTTEEKAAFINAIKLMKAEEYVYVDNPNDPAHIRDRYPNITNTYDKYVLDHHIGMYTGTPGGWGSNFLTRNAVYRGPAFLPWQREFIRRFELDLDRLVPGVTLPYWDWASDAADPMNAAIWANDFMGGNGSGPNRVVQSGPFAYDDADPENSWVIINYLGLPDGGLVRNFGSRRNTPDLPTQADIDEIQQISTYDSGNFNTNSMGYRGANEGRLPVNGKTPPPSNTHALVHEWIAGSMMLGTSPNDPIFFLHHCFVDKLWADWQALHPTVPYVPDDTASNDLNGHRLNDELFGLGTLISATLDHHAMGYSYDTDTPPIVTPVNTELVFNDTPIGTTAVQAVTFNISAPIPDNSFCRDLVFTITDGPTGTGFGIPNGDRVVINRDNTNVAEVWFSYTATSNTDPVTGTAQISCVQTGQTWSINLSTNTMPVDNTTRKNLNTLTTEEKAAFINAIKLMKAEEYVYVDDPNDPIYVRTRYINITNTYDKYVLDHHIAMYTATPGGWGGNFMNRNGAHRGPSFLPWHRAFIRRFELDLARLVPGVTLPYWDWASDAADPMNAAIWANDFMGGNGSGPNRVVQSGPFAYDAADLENSWVIINYFGQPDGGLVRDFGGSTPNLPTQADVDEIQQISTYDSGDFNQASVGYRGANEGRLPVNGKTPPPGNTHNLVHEWIAGSMLPGTSPNDPIFFIHHCFVDKLWADWQALHPTVPYAPDDTASNDLNGHRLNDELVGLGTLVSETLDHQAMGYSYDTDSLP</sequence>
<accession>A0ABU9X9V4</accession>
<dbReference type="PRINTS" id="PR00092">
    <property type="entry name" value="TYROSINASE"/>
</dbReference>
<keyword evidence="6" id="KW-1185">Reference proteome</keyword>
<organism evidence="5 6">
    <name type="scientific">Psychrobacter saeujeotis</name>
    <dbReference type="NCBI Taxonomy" id="3143436"/>
    <lineage>
        <taxon>Bacteria</taxon>
        <taxon>Pseudomonadati</taxon>
        <taxon>Pseudomonadota</taxon>
        <taxon>Gammaproteobacteria</taxon>
        <taxon>Moraxellales</taxon>
        <taxon>Moraxellaceae</taxon>
        <taxon>Psychrobacter</taxon>
    </lineage>
</organism>
<dbReference type="Pfam" id="PF00264">
    <property type="entry name" value="Tyrosinase"/>
    <property type="match status" value="2"/>
</dbReference>